<reference evidence="1 2" key="1">
    <citation type="submission" date="2023-03" db="EMBL/GenBank/DDBJ databases">
        <title>High recombination rates correlate with genetic variation in Cardiocondyla obscurior ants.</title>
        <authorList>
            <person name="Errbii M."/>
        </authorList>
    </citation>
    <scope>NUCLEOTIDE SEQUENCE [LARGE SCALE GENOMIC DNA]</scope>
    <source>
        <strain evidence="1">Alpha-2009</strain>
        <tissue evidence="1">Whole body</tissue>
    </source>
</reference>
<sequence>MSDRLSRAETACEKTRDFTDVVPLRSLILISVLAVPSRCNVLSNLLTTWTFTTLGRTYRLRKSTCAGNEMRVVAVAVTPCSYLFLQQSTNSNGGIQINLRDARSYKRPPCLFLLNLL</sequence>
<evidence type="ECO:0000313" key="1">
    <source>
        <dbReference type="EMBL" id="KAL0128706.1"/>
    </source>
</evidence>
<accession>A0AAW2GKG3</accession>
<protein>
    <submittedName>
        <fullName evidence="1">Uncharacterized protein</fullName>
    </submittedName>
</protein>
<dbReference type="Proteomes" id="UP001430953">
    <property type="component" value="Unassembled WGS sequence"/>
</dbReference>
<name>A0AAW2GKG3_9HYME</name>
<gene>
    <name evidence="1" type="ORF">PUN28_003815</name>
</gene>
<dbReference type="AlphaFoldDB" id="A0AAW2GKG3"/>
<comment type="caution">
    <text evidence="1">The sequence shown here is derived from an EMBL/GenBank/DDBJ whole genome shotgun (WGS) entry which is preliminary data.</text>
</comment>
<evidence type="ECO:0000313" key="2">
    <source>
        <dbReference type="Proteomes" id="UP001430953"/>
    </source>
</evidence>
<organism evidence="1 2">
    <name type="scientific">Cardiocondyla obscurior</name>
    <dbReference type="NCBI Taxonomy" id="286306"/>
    <lineage>
        <taxon>Eukaryota</taxon>
        <taxon>Metazoa</taxon>
        <taxon>Ecdysozoa</taxon>
        <taxon>Arthropoda</taxon>
        <taxon>Hexapoda</taxon>
        <taxon>Insecta</taxon>
        <taxon>Pterygota</taxon>
        <taxon>Neoptera</taxon>
        <taxon>Endopterygota</taxon>
        <taxon>Hymenoptera</taxon>
        <taxon>Apocrita</taxon>
        <taxon>Aculeata</taxon>
        <taxon>Formicoidea</taxon>
        <taxon>Formicidae</taxon>
        <taxon>Myrmicinae</taxon>
        <taxon>Cardiocondyla</taxon>
    </lineage>
</organism>
<keyword evidence="2" id="KW-1185">Reference proteome</keyword>
<proteinExistence type="predicted"/>
<dbReference type="EMBL" id="JADYXP020000003">
    <property type="protein sequence ID" value="KAL0128706.1"/>
    <property type="molecule type" value="Genomic_DNA"/>
</dbReference>